<comment type="similarity">
    <text evidence="2">Belongs to the TMEM45 family.</text>
</comment>
<feature type="transmembrane region" description="Helical" evidence="6">
    <location>
        <begin position="191"/>
        <end position="209"/>
    </location>
</feature>
<reference evidence="7" key="1">
    <citation type="journal article" date="2022" name="bioRxiv">
        <title>Sequencing and chromosome-scale assembly of the giantPleurodeles waltlgenome.</title>
        <authorList>
            <person name="Brown T."/>
            <person name="Elewa A."/>
            <person name="Iarovenko S."/>
            <person name="Subramanian E."/>
            <person name="Araus A.J."/>
            <person name="Petzold A."/>
            <person name="Susuki M."/>
            <person name="Suzuki K.-i.T."/>
            <person name="Hayashi T."/>
            <person name="Toyoda A."/>
            <person name="Oliveira C."/>
            <person name="Osipova E."/>
            <person name="Leigh N.D."/>
            <person name="Simon A."/>
            <person name="Yun M.H."/>
        </authorList>
    </citation>
    <scope>NUCLEOTIDE SEQUENCE</scope>
    <source>
        <strain evidence="7">20211129_DDA</strain>
        <tissue evidence="7">Liver</tissue>
    </source>
</reference>
<evidence type="ECO:0000256" key="1">
    <source>
        <dbReference type="ARBA" id="ARBA00004141"/>
    </source>
</evidence>
<evidence type="ECO:0000313" key="8">
    <source>
        <dbReference type="Proteomes" id="UP001066276"/>
    </source>
</evidence>
<keyword evidence="5 6" id="KW-0472">Membrane</keyword>
<evidence type="ECO:0000256" key="3">
    <source>
        <dbReference type="ARBA" id="ARBA00022692"/>
    </source>
</evidence>
<dbReference type="InterPro" id="IPR006904">
    <property type="entry name" value="DUF716"/>
</dbReference>
<gene>
    <name evidence="7" type="ORF">NDU88_000671</name>
</gene>
<evidence type="ECO:0000256" key="6">
    <source>
        <dbReference type="SAM" id="Phobius"/>
    </source>
</evidence>
<comment type="subcellular location">
    <subcellularLocation>
        <location evidence="1">Membrane</location>
        <topology evidence="1">Multi-pass membrane protein</topology>
    </subcellularLocation>
</comment>
<protein>
    <submittedName>
        <fullName evidence="7">Uncharacterized protein</fullName>
    </submittedName>
</protein>
<dbReference type="Pfam" id="PF04819">
    <property type="entry name" value="DUF716"/>
    <property type="match status" value="1"/>
</dbReference>
<evidence type="ECO:0000256" key="5">
    <source>
        <dbReference type="ARBA" id="ARBA00023136"/>
    </source>
</evidence>
<evidence type="ECO:0000256" key="4">
    <source>
        <dbReference type="ARBA" id="ARBA00022989"/>
    </source>
</evidence>
<dbReference type="PANTHER" id="PTHR46441">
    <property type="entry name" value="TRANSMEMBRANE EPIDIDYMAL FAMILY MEMBER 3"/>
    <property type="match status" value="1"/>
</dbReference>
<dbReference type="EMBL" id="JANPWB010000015">
    <property type="protein sequence ID" value="KAJ1087502.1"/>
    <property type="molecule type" value="Genomic_DNA"/>
</dbReference>
<dbReference type="Proteomes" id="UP001066276">
    <property type="component" value="Chromosome 11"/>
</dbReference>
<feature type="transmembrane region" description="Helical" evidence="6">
    <location>
        <begin position="126"/>
        <end position="147"/>
    </location>
</feature>
<feature type="transmembrane region" description="Helical" evidence="6">
    <location>
        <begin position="12"/>
        <end position="32"/>
    </location>
</feature>
<dbReference type="PANTHER" id="PTHR46441:SF3">
    <property type="entry name" value="TRANSMEMBRANE EPIDIDYMAL FAMILY MEMBER 3"/>
    <property type="match status" value="1"/>
</dbReference>
<sequence length="309" mass="36109">MGTFIGHISPGLAFLSFGIFYAFKFSWMVLNGQRTQYQEFKRPPGLRGALRHIPPEGALKVIYGTMAVMAEFFYPPGVNKFYFYDLTDPNFRFQYPNEWQHVTMYGYFAFSGWLDIVSQACLPKRLILLEQAALCMAFYVITLLLKFHMHGKDGVENQIHSLLLLTCLFTSLILTVEVWKPNYRRLWFAKTLLVMVQGTWLFHSAFILYRPPTGVRWDDTNMENLMFLTNFYCWHLAFNAAVLAGIFGLTKILQKFMPRRLKEQRYRGMESKGLYQLGWKGIGKHPEELQKLTSQDVEEVEKTLEEELL</sequence>
<evidence type="ECO:0000256" key="2">
    <source>
        <dbReference type="ARBA" id="ARBA00006948"/>
    </source>
</evidence>
<name>A0AAV7L934_PLEWA</name>
<keyword evidence="3 6" id="KW-0812">Transmembrane</keyword>
<keyword evidence="4 6" id="KW-1133">Transmembrane helix</keyword>
<proteinExistence type="inferred from homology"/>
<feature type="transmembrane region" description="Helical" evidence="6">
    <location>
        <begin position="229"/>
        <end position="253"/>
    </location>
</feature>
<accession>A0AAV7L934</accession>
<comment type="caution">
    <text evidence="7">The sequence shown here is derived from an EMBL/GenBank/DDBJ whole genome shotgun (WGS) entry which is preliminary data.</text>
</comment>
<organism evidence="7 8">
    <name type="scientific">Pleurodeles waltl</name>
    <name type="common">Iberian ribbed newt</name>
    <dbReference type="NCBI Taxonomy" id="8319"/>
    <lineage>
        <taxon>Eukaryota</taxon>
        <taxon>Metazoa</taxon>
        <taxon>Chordata</taxon>
        <taxon>Craniata</taxon>
        <taxon>Vertebrata</taxon>
        <taxon>Euteleostomi</taxon>
        <taxon>Amphibia</taxon>
        <taxon>Batrachia</taxon>
        <taxon>Caudata</taxon>
        <taxon>Salamandroidea</taxon>
        <taxon>Salamandridae</taxon>
        <taxon>Pleurodelinae</taxon>
        <taxon>Pleurodeles</taxon>
    </lineage>
</organism>
<dbReference type="GO" id="GO:0016020">
    <property type="term" value="C:membrane"/>
    <property type="evidence" value="ECO:0007669"/>
    <property type="project" value="UniProtKB-SubCell"/>
</dbReference>
<dbReference type="AlphaFoldDB" id="A0AAV7L934"/>
<keyword evidence="8" id="KW-1185">Reference proteome</keyword>
<evidence type="ECO:0000313" key="7">
    <source>
        <dbReference type="EMBL" id="KAJ1087502.1"/>
    </source>
</evidence>
<feature type="transmembrane region" description="Helical" evidence="6">
    <location>
        <begin position="159"/>
        <end position="179"/>
    </location>
</feature>